<reference evidence="2" key="1">
    <citation type="submission" date="2021-03" db="EMBL/GenBank/DDBJ databases">
        <title>Draft genome sequence of rust myrtle Austropuccinia psidii MF-1, a brazilian biotype.</title>
        <authorList>
            <person name="Quecine M.C."/>
            <person name="Pachon D.M.R."/>
            <person name="Bonatelli M.L."/>
            <person name="Correr F.H."/>
            <person name="Franceschini L.M."/>
            <person name="Leite T.F."/>
            <person name="Margarido G.R.A."/>
            <person name="Almeida C.A."/>
            <person name="Ferrarezi J.A."/>
            <person name="Labate C.A."/>
        </authorList>
    </citation>
    <scope>NUCLEOTIDE SEQUENCE</scope>
    <source>
        <strain evidence="2">MF-1</strain>
    </source>
</reference>
<comment type="caution">
    <text evidence="2">The sequence shown here is derived from an EMBL/GenBank/DDBJ whole genome shotgun (WGS) entry which is preliminary data.</text>
</comment>
<keyword evidence="1" id="KW-0472">Membrane</keyword>
<sequence>MHWTSISSRWLTGALISEVLIQETIRILIPQTSMLLIRGSARSWISALLAFDLIGRRPEGPLAMSSAARGQMSTIQLKLGRWIVRFYWIAAFLAHSVPSIELFLVITIIKSSLESIDGFFGSIDYLQTS</sequence>
<dbReference type="AlphaFoldDB" id="A0A9Q3H508"/>
<feature type="transmembrane region" description="Helical" evidence="1">
    <location>
        <begin position="86"/>
        <end position="109"/>
    </location>
</feature>
<gene>
    <name evidence="2" type="ORF">O181_031082</name>
</gene>
<name>A0A9Q3H508_9BASI</name>
<keyword evidence="1" id="KW-1133">Transmembrane helix</keyword>
<dbReference type="Proteomes" id="UP000765509">
    <property type="component" value="Unassembled WGS sequence"/>
</dbReference>
<protein>
    <submittedName>
        <fullName evidence="2">Uncharacterized protein</fullName>
    </submittedName>
</protein>
<keyword evidence="3" id="KW-1185">Reference proteome</keyword>
<accession>A0A9Q3H508</accession>
<dbReference type="EMBL" id="AVOT02011050">
    <property type="protein sequence ID" value="MBW0491367.1"/>
    <property type="molecule type" value="Genomic_DNA"/>
</dbReference>
<evidence type="ECO:0000256" key="1">
    <source>
        <dbReference type="SAM" id="Phobius"/>
    </source>
</evidence>
<evidence type="ECO:0000313" key="3">
    <source>
        <dbReference type="Proteomes" id="UP000765509"/>
    </source>
</evidence>
<keyword evidence="1" id="KW-0812">Transmembrane</keyword>
<organism evidence="2 3">
    <name type="scientific">Austropuccinia psidii MF-1</name>
    <dbReference type="NCBI Taxonomy" id="1389203"/>
    <lineage>
        <taxon>Eukaryota</taxon>
        <taxon>Fungi</taxon>
        <taxon>Dikarya</taxon>
        <taxon>Basidiomycota</taxon>
        <taxon>Pucciniomycotina</taxon>
        <taxon>Pucciniomycetes</taxon>
        <taxon>Pucciniales</taxon>
        <taxon>Sphaerophragmiaceae</taxon>
        <taxon>Austropuccinia</taxon>
    </lineage>
</organism>
<evidence type="ECO:0000313" key="2">
    <source>
        <dbReference type="EMBL" id="MBW0491367.1"/>
    </source>
</evidence>
<proteinExistence type="predicted"/>